<sequence length="316" mass="34916">MLNQILCLIAALFLSEAADVYVDKGYPYRQGPLKVQQIPVTKTGNGSPLDSIIIHPVDPGTYAIFFFVPGLNGVILSSFYTDYLTGVAQHGFITISTDLLINDEYGAQTKDEGFHFGDLYMNQIRWLQKNLAIVLNANSASGVVGTWDLLGLGSHSAGADATLYIAAKYPSLPKALALMGPYTTSFRTAVNFSMPILLVQTEYATHHKGLMPPCMTDKFGYKHIWDLWPRPPRVRMEVKGFGHCGICNQALWQSCYKYQVCVTTQNVTSLPAYHTFTQGLTAAFFSTYLAGYDANLKYVINQTLVTEPLLELIADV</sequence>
<dbReference type="InterPro" id="IPR029058">
    <property type="entry name" value="AB_hydrolase_fold"/>
</dbReference>
<accession>A0AAN9G9E4</accession>
<organism evidence="2 3">
    <name type="scientific">Littorina saxatilis</name>
    <dbReference type="NCBI Taxonomy" id="31220"/>
    <lineage>
        <taxon>Eukaryota</taxon>
        <taxon>Metazoa</taxon>
        <taxon>Spiralia</taxon>
        <taxon>Lophotrochozoa</taxon>
        <taxon>Mollusca</taxon>
        <taxon>Gastropoda</taxon>
        <taxon>Caenogastropoda</taxon>
        <taxon>Littorinimorpha</taxon>
        <taxon>Littorinoidea</taxon>
        <taxon>Littorinidae</taxon>
        <taxon>Littorina</taxon>
    </lineage>
</organism>
<evidence type="ECO:0000313" key="2">
    <source>
        <dbReference type="EMBL" id="KAK7098690.1"/>
    </source>
</evidence>
<comment type="caution">
    <text evidence="2">The sequence shown here is derived from an EMBL/GenBank/DDBJ whole genome shotgun (WGS) entry which is preliminary data.</text>
</comment>
<evidence type="ECO:0000256" key="1">
    <source>
        <dbReference type="SAM" id="SignalP"/>
    </source>
</evidence>
<feature type="chain" id="PRO_5043009529" description="Chlorophyllase" evidence="1">
    <location>
        <begin position="18"/>
        <end position="316"/>
    </location>
</feature>
<dbReference type="SUPFAM" id="SSF53474">
    <property type="entry name" value="alpha/beta-Hydrolases"/>
    <property type="match status" value="1"/>
</dbReference>
<dbReference type="InterPro" id="IPR017395">
    <property type="entry name" value="Chlorophyllase-like"/>
</dbReference>
<dbReference type="Gene3D" id="3.40.50.1820">
    <property type="entry name" value="alpha/beta hydrolase"/>
    <property type="match status" value="1"/>
</dbReference>
<feature type="signal peptide" evidence="1">
    <location>
        <begin position="1"/>
        <end position="17"/>
    </location>
</feature>
<keyword evidence="3" id="KW-1185">Reference proteome</keyword>
<dbReference type="Proteomes" id="UP001374579">
    <property type="component" value="Unassembled WGS sequence"/>
</dbReference>
<dbReference type="PANTHER" id="PTHR33428:SF14">
    <property type="entry name" value="CARBOXYLESTERASE TYPE B DOMAIN-CONTAINING PROTEIN"/>
    <property type="match status" value="1"/>
</dbReference>
<evidence type="ECO:0000313" key="3">
    <source>
        <dbReference type="Proteomes" id="UP001374579"/>
    </source>
</evidence>
<name>A0AAN9G9E4_9CAEN</name>
<keyword evidence="1" id="KW-0732">Signal</keyword>
<dbReference type="EMBL" id="JBAMIC010000012">
    <property type="protein sequence ID" value="KAK7098690.1"/>
    <property type="molecule type" value="Genomic_DNA"/>
</dbReference>
<evidence type="ECO:0008006" key="4">
    <source>
        <dbReference type="Google" id="ProtNLM"/>
    </source>
</evidence>
<dbReference type="AlphaFoldDB" id="A0AAN9G9E4"/>
<dbReference type="PANTHER" id="PTHR33428">
    <property type="entry name" value="CHLOROPHYLLASE-2, CHLOROPLASTIC"/>
    <property type="match status" value="1"/>
</dbReference>
<reference evidence="2 3" key="1">
    <citation type="submission" date="2024-02" db="EMBL/GenBank/DDBJ databases">
        <title>Chromosome-scale genome assembly of the rough periwinkle Littorina saxatilis.</title>
        <authorList>
            <person name="De Jode A."/>
            <person name="Faria R."/>
            <person name="Formenti G."/>
            <person name="Sims Y."/>
            <person name="Smith T.P."/>
            <person name="Tracey A."/>
            <person name="Wood J.M.D."/>
            <person name="Zagrodzka Z.B."/>
            <person name="Johannesson K."/>
            <person name="Butlin R.K."/>
            <person name="Leder E.H."/>
        </authorList>
    </citation>
    <scope>NUCLEOTIDE SEQUENCE [LARGE SCALE GENOMIC DNA]</scope>
    <source>
        <strain evidence="2">Snail1</strain>
        <tissue evidence="2">Muscle</tissue>
    </source>
</reference>
<protein>
    <recommendedName>
        <fullName evidence="4">Chlorophyllase</fullName>
    </recommendedName>
</protein>
<proteinExistence type="predicted"/>
<dbReference type="Pfam" id="PF07224">
    <property type="entry name" value="Chlorophyllase"/>
    <property type="match status" value="2"/>
</dbReference>
<gene>
    <name evidence="2" type="ORF">V1264_002936</name>
</gene>